<evidence type="ECO:0000313" key="1">
    <source>
        <dbReference type="EMBL" id="GAA4400710.1"/>
    </source>
</evidence>
<evidence type="ECO:0000313" key="2">
    <source>
        <dbReference type="Proteomes" id="UP001500390"/>
    </source>
</evidence>
<dbReference type="EMBL" id="BAABFX010000040">
    <property type="protein sequence ID" value="GAA4400710.1"/>
    <property type="molecule type" value="Genomic_DNA"/>
</dbReference>
<gene>
    <name evidence="1" type="ORF">GCM10023153_28420</name>
</gene>
<protein>
    <submittedName>
        <fullName evidence="1">Uncharacterized protein</fullName>
    </submittedName>
</protein>
<dbReference type="Pfam" id="PF18986">
    <property type="entry name" value="DUF5719"/>
    <property type="match status" value="1"/>
</dbReference>
<comment type="caution">
    <text evidence="1">The sequence shown here is derived from an EMBL/GenBank/DDBJ whole genome shotgun (WGS) entry which is preliminary data.</text>
</comment>
<accession>A0ABP8K666</accession>
<name>A0ABP8K666_9MICO</name>
<dbReference type="Proteomes" id="UP001500390">
    <property type="component" value="Unassembled WGS sequence"/>
</dbReference>
<keyword evidence="2" id="KW-1185">Reference proteome</keyword>
<organism evidence="1 2">
    <name type="scientific">Ornithinibacter aureus</name>
    <dbReference type="NCBI Taxonomy" id="622664"/>
    <lineage>
        <taxon>Bacteria</taxon>
        <taxon>Bacillati</taxon>
        <taxon>Actinomycetota</taxon>
        <taxon>Actinomycetes</taxon>
        <taxon>Micrococcales</taxon>
        <taxon>Intrasporangiaceae</taxon>
        <taxon>Ornithinibacter</taxon>
    </lineage>
</organism>
<sequence length="520" mass="51302">MNVVTRGLSRAGSALRALNWAGITRVVVPAGVAVGLVAFTTANPREIELVEATGSAEASVAGFSLATRVTQTCPGPELSGIPGVTDATVPATVTAAAGPEELLPAPATGDGRLVAASGNTEVLTLGTRPGVQSAPLGGAGAVVLIGEGPFAPAVAGTQEWRVERPELRGLVSVPCGPGAAEHWLLGGGEGPGRQERLVLSNPGANPVTADVTVHGASGPLADPYVETVPPGGRVSLLLDAKAGDESLLAVHVRAGGGGVRATLTDTWIEGSRALGAETTSATAAASEVQVVPGVAFGGGPTAVRVAVPGDQDAVVRVSVFGPQGLVPTTGESVLSVVAGGVGQLEVRGVPAGTYAVALRADVPVVASVLSRTVSSGAPAGGVADDQVTPGDFAWSTSVEGVPSAVPDDEMAPVAAAAFDPTGGVDRTLHLISVGGNGTVEVLTVVDGTARSRRIDLLGDRLVTVDLDGASSVWVRPVTGSGLVHGSVLSGVGEGASRLISSMPLQASAVTSAVSRAFPLP</sequence>
<dbReference type="InterPro" id="IPR043777">
    <property type="entry name" value="DUF5719"/>
</dbReference>
<proteinExistence type="predicted"/>
<reference evidence="2" key="1">
    <citation type="journal article" date="2019" name="Int. J. Syst. Evol. Microbiol.">
        <title>The Global Catalogue of Microorganisms (GCM) 10K type strain sequencing project: providing services to taxonomists for standard genome sequencing and annotation.</title>
        <authorList>
            <consortium name="The Broad Institute Genomics Platform"/>
            <consortium name="The Broad Institute Genome Sequencing Center for Infectious Disease"/>
            <person name="Wu L."/>
            <person name="Ma J."/>
        </authorList>
    </citation>
    <scope>NUCLEOTIDE SEQUENCE [LARGE SCALE GENOMIC DNA]</scope>
    <source>
        <strain evidence="2">JCM 17738</strain>
    </source>
</reference>